<evidence type="ECO:0000313" key="3">
    <source>
        <dbReference type="WBParaSite" id="SSLN_0001641701-mRNA-1"/>
    </source>
</evidence>
<accession>A0A183TH66</accession>
<reference evidence="3" key="1">
    <citation type="submission" date="2016-06" db="UniProtKB">
        <authorList>
            <consortium name="WormBaseParasite"/>
        </authorList>
    </citation>
    <scope>IDENTIFICATION</scope>
</reference>
<dbReference type="Proteomes" id="UP000275846">
    <property type="component" value="Unassembled WGS sequence"/>
</dbReference>
<dbReference type="WBParaSite" id="SSLN_0001641701-mRNA-1">
    <property type="protein sequence ID" value="SSLN_0001641701-mRNA-1"/>
    <property type="gene ID" value="SSLN_0001641701"/>
</dbReference>
<dbReference type="AlphaFoldDB" id="A0A183TH66"/>
<name>A0A183TH66_SCHSO</name>
<dbReference type="OrthoDB" id="6239468at2759"/>
<keyword evidence="2" id="KW-1185">Reference proteome</keyword>
<reference evidence="1 2" key="2">
    <citation type="submission" date="2018-11" db="EMBL/GenBank/DDBJ databases">
        <authorList>
            <consortium name="Pathogen Informatics"/>
        </authorList>
    </citation>
    <scope>NUCLEOTIDE SEQUENCE [LARGE SCALE GENOMIC DNA]</scope>
    <source>
        <strain evidence="1 2">NST_G2</strain>
    </source>
</reference>
<dbReference type="EMBL" id="UYSU01040321">
    <property type="protein sequence ID" value="VDM02199.1"/>
    <property type="molecule type" value="Genomic_DNA"/>
</dbReference>
<evidence type="ECO:0000313" key="2">
    <source>
        <dbReference type="Proteomes" id="UP000275846"/>
    </source>
</evidence>
<organism evidence="3">
    <name type="scientific">Schistocephalus solidus</name>
    <name type="common">Tapeworm</name>
    <dbReference type="NCBI Taxonomy" id="70667"/>
    <lineage>
        <taxon>Eukaryota</taxon>
        <taxon>Metazoa</taxon>
        <taxon>Spiralia</taxon>
        <taxon>Lophotrochozoa</taxon>
        <taxon>Platyhelminthes</taxon>
        <taxon>Cestoda</taxon>
        <taxon>Eucestoda</taxon>
        <taxon>Diphyllobothriidea</taxon>
        <taxon>Diphyllobothriidae</taxon>
        <taxon>Schistocephalus</taxon>
    </lineage>
</organism>
<evidence type="ECO:0000313" key="1">
    <source>
        <dbReference type="EMBL" id="VDM02199.1"/>
    </source>
</evidence>
<proteinExistence type="predicted"/>
<gene>
    <name evidence="1" type="ORF">SSLN_LOCUS15813</name>
</gene>
<protein>
    <submittedName>
        <fullName evidence="3">Integrator complex subunit 14</fullName>
    </submittedName>
</protein>
<sequence>MKRLIAYLSLDEWLKFASVFPAWNFTFPDVIVLSEDCSTTLMCLLELKRPCRIRTLELKGPGPTAAGGALGIMHKCLALEQQAFCCLVHVDLSAQMQPIDSFLRLFQGLTSAFPRLRFLSVRLTDPERTDQLIDEVTAPPRLEEVKLFLGDYGGEKEEEEDEDPFLTQLLRLLSNIAVLTLCEGMLDCKPWSPFIQNPELQGTLCRLKYLNVDAGSELLRAVHKMSLVERSVRFPALHEICIPTPGTLYDRASLENGVDFTGETFLSDVPTPPDGHSIAWTTENIQIGRWKPLGTRARALMLELVFFPDNPTPTSEVSPALFFVRHFGHLVKKLVITVCPSSASESLREYISFLDRCKGLCKSQLLRILTLISPKLRSIEIPAELVDPRSVDPDFESVLVRHRAQFYSVKKCFIKSPVGFTFCNSAIWHSCHCLKNIPHSEPMKNICGLFPGLEDLIITSDSHLAPEDLVEVPIFCPLLRRLFLHKWPYSLYHYSQIIQKILSTSKLEVLCLIVDRFWSKNVFDQRMVYLNSDSLKYLYMDCVFAPCISKKEVSCLSQCLPKAKWIMVANEETASCVEFRRNSKVETVTEMHLDVCQQRREPSSFCPELYGIIWREEKKMKRPVDQWCHL</sequence>